<gene>
    <name evidence="2" type="ORF">HNQ59_003968</name>
</gene>
<evidence type="ECO:0000313" key="2">
    <source>
        <dbReference type="EMBL" id="MBB5020643.1"/>
    </source>
</evidence>
<organism evidence="2 3">
    <name type="scientific">Chitinivorax tropicus</name>
    <dbReference type="NCBI Taxonomy" id="714531"/>
    <lineage>
        <taxon>Bacteria</taxon>
        <taxon>Pseudomonadati</taxon>
        <taxon>Pseudomonadota</taxon>
        <taxon>Betaproteobacteria</taxon>
        <taxon>Chitinivorax</taxon>
    </lineage>
</organism>
<evidence type="ECO:0000256" key="1">
    <source>
        <dbReference type="SAM" id="MobiDB-lite"/>
    </source>
</evidence>
<dbReference type="EMBL" id="JACHHY010000067">
    <property type="protein sequence ID" value="MBB5020643.1"/>
    <property type="molecule type" value="Genomic_DNA"/>
</dbReference>
<dbReference type="PANTHER" id="PTHR21666:SF270">
    <property type="entry name" value="MUREIN HYDROLASE ACTIVATOR ENVC"/>
    <property type="match status" value="1"/>
</dbReference>
<name>A0A840MW92_9PROT</name>
<dbReference type="InterPro" id="IPR011055">
    <property type="entry name" value="Dup_hybrid_motif"/>
</dbReference>
<comment type="caution">
    <text evidence="2">The sequence shown here is derived from an EMBL/GenBank/DDBJ whole genome shotgun (WGS) entry which is preliminary data.</text>
</comment>
<dbReference type="PANTHER" id="PTHR21666">
    <property type="entry name" value="PEPTIDASE-RELATED"/>
    <property type="match status" value="1"/>
</dbReference>
<dbReference type="Gene3D" id="2.70.70.10">
    <property type="entry name" value="Glucose Permease (Domain IIA)"/>
    <property type="match status" value="1"/>
</dbReference>
<dbReference type="CDD" id="cd12797">
    <property type="entry name" value="M23_peptidase"/>
    <property type="match status" value="1"/>
</dbReference>
<keyword evidence="3" id="KW-1185">Reference proteome</keyword>
<protein>
    <submittedName>
        <fullName evidence="2">Murein DD-endopeptidase MepM/ murein hydrolase activator NlpD</fullName>
    </submittedName>
</protein>
<keyword evidence="2" id="KW-0378">Hydrolase</keyword>
<evidence type="ECO:0000313" key="3">
    <source>
        <dbReference type="Proteomes" id="UP000575898"/>
    </source>
</evidence>
<proteinExistence type="predicted"/>
<dbReference type="GO" id="GO:0004222">
    <property type="term" value="F:metalloendopeptidase activity"/>
    <property type="evidence" value="ECO:0007669"/>
    <property type="project" value="TreeGrafter"/>
</dbReference>
<dbReference type="Gene3D" id="1.10.530.10">
    <property type="match status" value="1"/>
</dbReference>
<sequence length="454" mass="49724">MALKLIGANELCNDGMTLYIPNGQKRKPISSGKYEQILELRLDPALAIDAAAWYAHKNLTKLKDSTGIDAFKLPPDQQIKVAYALHHEGSKGGVLFMTGKLKSLQKDKALRKLGGQLKPGKQYTDMQRIEAAEEYAKDFEGDYAEAYYYWLINHMDAHILVKNFMCNHEGFEEKSAFDVLEPLLGFKIRRKPPKAPVKKPSHGKAGKTPSPQSAKPAPPASSTAPVKSAPVTAGKPPAPSITGKETGEIAAMVCVGGDERWHNPLAACAIRIGGYHDSITNPKHARLKSSFGPNRTEIKKGKVVPRWHHGIDLQAAKGTEAFAVVNGVVEIRHAKKNDKGYGNCLTIKASMNDLPERDRKYLMDQGVDEKDYVHFFYGHLSEFLVEPAKGKVLAVEAGQLIGKTGDTGNAKGMVGVGFTGEKKDAGHLHFEVYVQDKKGGKKRVDPLPLIKNCK</sequence>
<dbReference type="RefSeq" id="WP_184042007.1">
    <property type="nucleotide sequence ID" value="NZ_JACHHY010000067.1"/>
</dbReference>
<reference evidence="2 3" key="1">
    <citation type="submission" date="2020-08" db="EMBL/GenBank/DDBJ databases">
        <title>Genomic Encyclopedia of Type Strains, Phase IV (KMG-IV): sequencing the most valuable type-strain genomes for metagenomic binning, comparative biology and taxonomic classification.</title>
        <authorList>
            <person name="Goeker M."/>
        </authorList>
    </citation>
    <scope>NUCLEOTIDE SEQUENCE [LARGE SCALE GENOMIC DNA]</scope>
    <source>
        <strain evidence="2 3">DSM 27165</strain>
    </source>
</reference>
<dbReference type="InterPro" id="IPR050570">
    <property type="entry name" value="Cell_wall_metabolism_enzyme"/>
</dbReference>
<feature type="compositionally biased region" description="Low complexity" evidence="1">
    <location>
        <begin position="208"/>
        <end position="231"/>
    </location>
</feature>
<feature type="compositionally biased region" description="Basic residues" evidence="1">
    <location>
        <begin position="191"/>
        <end position="205"/>
    </location>
</feature>
<feature type="region of interest" description="Disordered" evidence="1">
    <location>
        <begin position="191"/>
        <end position="243"/>
    </location>
</feature>
<dbReference type="SUPFAM" id="SSF51261">
    <property type="entry name" value="Duplicated hybrid motif"/>
    <property type="match status" value="1"/>
</dbReference>
<dbReference type="AlphaFoldDB" id="A0A840MW92"/>
<accession>A0A840MW92</accession>
<dbReference type="Proteomes" id="UP000575898">
    <property type="component" value="Unassembled WGS sequence"/>
</dbReference>